<dbReference type="RefSeq" id="WP_324774957.1">
    <property type="nucleotide sequence ID" value="NZ_BAAATS010000019.1"/>
</dbReference>
<evidence type="ECO:0000313" key="2">
    <source>
        <dbReference type="Proteomes" id="UP001352223"/>
    </source>
</evidence>
<keyword evidence="2" id="KW-1185">Reference proteome</keyword>
<accession>A0ABU6CMZ7</accession>
<gene>
    <name evidence="1" type="ORF">OKJ48_38470</name>
</gene>
<reference evidence="1 2" key="1">
    <citation type="submission" date="2022-10" db="EMBL/GenBank/DDBJ databases">
        <authorList>
            <person name="Xie J."/>
            <person name="Shen N."/>
        </authorList>
    </citation>
    <scope>NUCLEOTIDE SEQUENCE [LARGE SCALE GENOMIC DNA]</scope>
    <source>
        <strain evidence="1 2">DSM 41681</strain>
    </source>
</reference>
<comment type="caution">
    <text evidence="1">The sequence shown here is derived from an EMBL/GenBank/DDBJ whole genome shotgun (WGS) entry which is preliminary data.</text>
</comment>
<evidence type="ECO:0000313" key="1">
    <source>
        <dbReference type="EMBL" id="MEB3966067.1"/>
    </source>
</evidence>
<dbReference type="EMBL" id="JAOZYB010000349">
    <property type="protein sequence ID" value="MEB3966067.1"/>
    <property type="molecule type" value="Genomic_DNA"/>
</dbReference>
<sequence length="143" mass="15921">MFPQVGSEVMVSCEPAPARVVSVGPRYVQLEWPWREVDNSSFFQWDGTFALPYGESQSEWVPYVTEPAVSELAVGDVCTVSIPRTRLHVAHYEKYEPARNLGWSPAPTAGIYVVPEERMDQEEGGCMLYLGGADPILVEPLSE</sequence>
<organism evidence="1 2">
    <name type="scientific">Streptomyces kunmingensis</name>
    <dbReference type="NCBI Taxonomy" id="68225"/>
    <lineage>
        <taxon>Bacteria</taxon>
        <taxon>Bacillati</taxon>
        <taxon>Actinomycetota</taxon>
        <taxon>Actinomycetes</taxon>
        <taxon>Kitasatosporales</taxon>
        <taxon>Streptomycetaceae</taxon>
        <taxon>Streptomyces</taxon>
    </lineage>
</organism>
<proteinExistence type="predicted"/>
<dbReference type="Proteomes" id="UP001352223">
    <property type="component" value="Unassembled WGS sequence"/>
</dbReference>
<protein>
    <submittedName>
        <fullName evidence="1">Uncharacterized protein</fullName>
    </submittedName>
</protein>
<name>A0ABU6CMZ7_9ACTN</name>